<gene>
    <name evidence="1" type="ORF">SKAU_G00190510</name>
</gene>
<dbReference type="OrthoDB" id="10056483at2759"/>
<evidence type="ECO:0000313" key="2">
    <source>
        <dbReference type="Proteomes" id="UP001152622"/>
    </source>
</evidence>
<reference evidence="1" key="1">
    <citation type="journal article" date="2023" name="Science">
        <title>Genome structures resolve the early diversification of teleost fishes.</title>
        <authorList>
            <person name="Parey E."/>
            <person name="Louis A."/>
            <person name="Montfort J."/>
            <person name="Bouchez O."/>
            <person name="Roques C."/>
            <person name="Iampietro C."/>
            <person name="Lluch J."/>
            <person name="Castinel A."/>
            <person name="Donnadieu C."/>
            <person name="Desvignes T."/>
            <person name="Floi Bucao C."/>
            <person name="Jouanno E."/>
            <person name="Wen M."/>
            <person name="Mejri S."/>
            <person name="Dirks R."/>
            <person name="Jansen H."/>
            <person name="Henkel C."/>
            <person name="Chen W.J."/>
            <person name="Zahm M."/>
            <person name="Cabau C."/>
            <person name="Klopp C."/>
            <person name="Thompson A.W."/>
            <person name="Robinson-Rechavi M."/>
            <person name="Braasch I."/>
            <person name="Lecointre G."/>
            <person name="Bobe J."/>
            <person name="Postlethwait J.H."/>
            <person name="Berthelot C."/>
            <person name="Roest Crollius H."/>
            <person name="Guiguen Y."/>
        </authorList>
    </citation>
    <scope>NUCLEOTIDE SEQUENCE</scope>
    <source>
        <strain evidence="1">WJC10195</strain>
    </source>
</reference>
<sequence>MPIPALLSKRIPEDVRRQLSRCKLGKALGPGGIQARVLRDCAMEISPVLYSIFSDFLRPATVQYSTSLDRDLEHRVAGEASAPGSMARIVLPRSCENTLS</sequence>
<dbReference type="Proteomes" id="UP001152622">
    <property type="component" value="Chromosome 6"/>
</dbReference>
<organism evidence="1 2">
    <name type="scientific">Synaphobranchus kaupii</name>
    <name type="common">Kaup's arrowtooth eel</name>
    <dbReference type="NCBI Taxonomy" id="118154"/>
    <lineage>
        <taxon>Eukaryota</taxon>
        <taxon>Metazoa</taxon>
        <taxon>Chordata</taxon>
        <taxon>Craniata</taxon>
        <taxon>Vertebrata</taxon>
        <taxon>Euteleostomi</taxon>
        <taxon>Actinopterygii</taxon>
        <taxon>Neopterygii</taxon>
        <taxon>Teleostei</taxon>
        <taxon>Anguilliformes</taxon>
        <taxon>Synaphobranchidae</taxon>
        <taxon>Synaphobranchus</taxon>
    </lineage>
</organism>
<dbReference type="AlphaFoldDB" id="A0A9Q1IV56"/>
<keyword evidence="2" id="KW-1185">Reference proteome</keyword>
<proteinExistence type="predicted"/>
<protein>
    <submittedName>
        <fullName evidence="1">Uncharacterized protein</fullName>
    </submittedName>
</protein>
<name>A0A9Q1IV56_SYNKA</name>
<dbReference type="EMBL" id="JAINUF010000006">
    <property type="protein sequence ID" value="KAJ8356257.1"/>
    <property type="molecule type" value="Genomic_DNA"/>
</dbReference>
<evidence type="ECO:0000313" key="1">
    <source>
        <dbReference type="EMBL" id="KAJ8356257.1"/>
    </source>
</evidence>
<accession>A0A9Q1IV56</accession>
<comment type="caution">
    <text evidence="1">The sequence shown here is derived from an EMBL/GenBank/DDBJ whole genome shotgun (WGS) entry which is preliminary data.</text>
</comment>